<protein>
    <submittedName>
        <fullName evidence="2">Uncharacterized protein</fullName>
    </submittedName>
</protein>
<dbReference type="Proteomes" id="UP000494206">
    <property type="component" value="Unassembled WGS sequence"/>
</dbReference>
<keyword evidence="1" id="KW-1133">Transmembrane helix</keyword>
<reference evidence="2 3" key="1">
    <citation type="submission" date="2020-04" db="EMBL/GenBank/DDBJ databases">
        <authorList>
            <person name="Laetsch R D."/>
            <person name="Stevens L."/>
            <person name="Kumar S."/>
            <person name="Blaxter L. M."/>
        </authorList>
    </citation>
    <scope>NUCLEOTIDE SEQUENCE [LARGE SCALE GENOMIC DNA]</scope>
</reference>
<comment type="caution">
    <text evidence="2">The sequence shown here is derived from an EMBL/GenBank/DDBJ whole genome shotgun (WGS) entry which is preliminary data.</text>
</comment>
<feature type="transmembrane region" description="Helical" evidence="1">
    <location>
        <begin position="58"/>
        <end position="78"/>
    </location>
</feature>
<organism evidence="2 3">
    <name type="scientific">Caenorhabditis bovis</name>
    <dbReference type="NCBI Taxonomy" id="2654633"/>
    <lineage>
        <taxon>Eukaryota</taxon>
        <taxon>Metazoa</taxon>
        <taxon>Ecdysozoa</taxon>
        <taxon>Nematoda</taxon>
        <taxon>Chromadorea</taxon>
        <taxon>Rhabditida</taxon>
        <taxon>Rhabditina</taxon>
        <taxon>Rhabditomorpha</taxon>
        <taxon>Rhabditoidea</taxon>
        <taxon>Rhabditidae</taxon>
        <taxon>Peloderinae</taxon>
        <taxon>Caenorhabditis</taxon>
    </lineage>
</organism>
<sequence>MHSTTLVGKSVTDFQISIQIFKEDYLGVRLCISEISDPCGTCIHRFILVAQTTSRMHSYSIIILIMVVAGSVSSYPDFKKMRGEIRRGSIILGKRESPPEELRAPAQSNHHISQPFDYWVDLPTVRVLDDDNYRFLAPDVDTDVMERVAKSGIRPKLALSSRLWGRRR</sequence>
<name>A0A8S1EQJ6_9PELO</name>
<evidence type="ECO:0000313" key="2">
    <source>
        <dbReference type="EMBL" id="CAB3400158.1"/>
    </source>
</evidence>
<dbReference type="OrthoDB" id="5812953at2759"/>
<evidence type="ECO:0000256" key="1">
    <source>
        <dbReference type="SAM" id="Phobius"/>
    </source>
</evidence>
<keyword evidence="3" id="KW-1185">Reference proteome</keyword>
<evidence type="ECO:0000313" key="3">
    <source>
        <dbReference type="Proteomes" id="UP000494206"/>
    </source>
</evidence>
<gene>
    <name evidence="2" type="ORF">CBOVIS_LOCUS3157</name>
</gene>
<keyword evidence="1" id="KW-0812">Transmembrane</keyword>
<accession>A0A8S1EQJ6</accession>
<keyword evidence="1" id="KW-0472">Membrane</keyword>
<proteinExistence type="predicted"/>
<dbReference type="EMBL" id="CADEPM010000002">
    <property type="protein sequence ID" value="CAB3400158.1"/>
    <property type="molecule type" value="Genomic_DNA"/>
</dbReference>
<dbReference type="AlphaFoldDB" id="A0A8S1EQJ6"/>